<dbReference type="InterPro" id="IPR005702">
    <property type="entry name" value="Wzc-like_C"/>
</dbReference>
<evidence type="ECO:0000256" key="8">
    <source>
        <dbReference type="ARBA" id="ARBA00051245"/>
    </source>
</evidence>
<evidence type="ECO:0000256" key="4">
    <source>
        <dbReference type="ARBA" id="ARBA00022741"/>
    </source>
</evidence>
<dbReference type="EMBL" id="JABWTA010000001">
    <property type="protein sequence ID" value="NVE93347.1"/>
    <property type="molecule type" value="Genomic_DNA"/>
</dbReference>
<keyword evidence="9" id="KW-0175">Coiled coil</keyword>
<dbReference type="InterPro" id="IPR025669">
    <property type="entry name" value="AAA_dom"/>
</dbReference>
<keyword evidence="10" id="KW-1133">Transmembrane helix</keyword>
<dbReference type="Pfam" id="PF13614">
    <property type="entry name" value="AAA_31"/>
    <property type="match status" value="1"/>
</dbReference>
<keyword evidence="5" id="KW-0418">Kinase</keyword>
<evidence type="ECO:0000256" key="10">
    <source>
        <dbReference type="SAM" id="Phobius"/>
    </source>
</evidence>
<feature type="coiled-coil region" evidence="9">
    <location>
        <begin position="187"/>
        <end position="264"/>
    </location>
</feature>
<dbReference type="SUPFAM" id="SSF52540">
    <property type="entry name" value="P-loop containing nucleoside triphosphate hydrolases"/>
    <property type="match status" value="1"/>
</dbReference>
<dbReference type="GO" id="GO:0005886">
    <property type="term" value="C:plasma membrane"/>
    <property type="evidence" value="ECO:0007669"/>
    <property type="project" value="TreeGrafter"/>
</dbReference>
<keyword evidence="7" id="KW-0829">Tyrosine-protein kinase</keyword>
<feature type="transmembrane region" description="Helical" evidence="10">
    <location>
        <begin position="38"/>
        <end position="58"/>
    </location>
</feature>
<evidence type="ECO:0000256" key="5">
    <source>
        <dbReference type="ARBA" id="ARBA00022777"/>
    </source>
</evidence>
<keyword evidence="10" id="KW-0472">Membrane</keyword>
<dbReference type="InterPro" id="IPR027417">
    <property type="entry name" value="P-loop_NTPase"/>
</dbReference>
<gene>
    <name evidence="12" type="ORF">HUO12_00380</name>
</gene>
<feature type="domain" description="AAA" evidence="11">
    <location>
        <begin position="528"/>
        <end position="678"/>
    </location>
</feature>
<dbReference type="Proteomes" id="UP000546031">
    <property type="component" value="Unassembled WGS sequence"/>
</dbReference>
<name>A0A850H2I3_9SPHN</name>
<keyword evidence="6" id="KW-0067">ATP-binding</keyword>
<evidence type="ECO:0000256" key="7">
    <source>
        <dbReference type="ARBA" id="ARBA00023137"/>
    </source>
</evidence>
<dbReference type="PANTHER" id="PTHR32309:SF13">
    <property type="entry name" value="FERRIC ENTEROBACTIN TRANSPORT PROTEIN FEPE"/>
    <property type="match status" value="1"/>
</dbReference>
<keyword evidence="3" id="KW-0808">Transferase</keyword>
<comment type="similarity">
    <text evidence="1">Belongs to the CpsD/CapB family.</text>
</comment>
<dbReference type="PANTHER" id="PTHR32309">
    <property type="entry name" value="TYROSINE-PROTEIN KINASE"/>
    <property type="match status" value="1"/>
</dbReference>
<comment type="caution">
    <text evidence="12">The sequence shown here is derived from an EMBL/GenBank/DDBJ whole genome shotgun (WGS) entry which is preliminary data.</text>
</comment>
<dbReference type="Gene3D" id="3.40.50.300">
    <property type="entry name" value="P-loop containing nucleotide triphosphate hydrolases"/>
    <property type="match status" value="1"/>
</dbReference>
<evidence type="ECO:0000256" key="9">
    <source>
        <dbReference type="SAM" id="Coils"/>
    </source>
</evidence>
<evidence type="ECO:0000313" key="12">
    <source>
        <dbReference type="EMBL" id="NVE93347.1"/>
    </source>
</evidence>
<keyword evidence="13" id="KW-1185">Reference proteome</keyword>
<dbReference type="AlphaFoldDB" id="A0A850H2I3"/>
<evidence type="ECO:0000256" key="3">
    <source>
        <dbReference type="ARBA" id="ARBA00022679"/>
    </source>
</evidence>
<keyword evidence="10" id="KW-0812">Transmembrane</keyword>
<proteinExistence type="inferred from homology"/>
<evidence type="ECO:0000256" key="2">
    <source>
        <dbReference type="ARBA" id="ARBA00011903"/>
    </source>
</evidence>
<dbReference type="EC" id="2.7.10.2" evidence="2"/>
<keyword evidence="4" id="KW-0547">Nucleotide-binding</keyword>
<dbReference type="GO" id="GO:0004713">
    <property type="term" value="F:protein tyrosine kinase activity"/>
    <property type="evidence" value="ECO:0007669"/>
    <property type="project" value="TreeGrafter"/>
</dbReference>
<evidence type="ECO:0000256" key="1">
    <source>
        <dbReference type="ARBA" id="ARBA00007316"/>
    </source>
</evidence>
<evidence type="ECO:0000259" key="11">
    <source>
        <dbReference type="Pfam" id="PF13614"/>
    </source>
</evidence>
<evidence type="ECO:0000313" key="13">
    <source>
        <dbReference type="Proteomes" id="UP000546031"/>
    </source>
</evidence>
<dbReference type="InterPro" id="IPR050445">
    <property type="entry name" value="Bact_polysacc_biosynth/exp"/>
</dbReference>
<accession>A0A850H2I3</accession>
<protein>
    <recommendedName>
        <fullName evidence="2">non-specific protein-tyrosine kinase</fullName>
        <ecNumber evidence="2">2.7.10.2</ecNumber>
    </recommendedName>
</protein>
<organism evidence="12 13">
    <name type="scientific">Altererythrobacter lutimaris</name>
    <dbReference type="NCBI Taxonomy" id="2743979"/>
    <lineage>
        <taxon>Bacteria</taxon>
        <taxon>Pseudomonadati</taxon>
        <taxon>Pseudomonadota</taxon>
        <taxon>Alphaproteobacteria</taxon>
        <taxon>Sphingomonadales</taxon>
        <taxon>Erythrobacteraceae</taxon>
        <taxon>Altererythrobacter</taxon>
    </lineage>
</organism>
<dbReference type="CDD" id="cd05387">
    <property type="entry name" value="BY-kinase"/>
    <property type="match status" value="1"/>
</dbReference>
<comment type="catalytic activity">
    <reaction evidence="8">
        <text>L-tyrosyl-[protein] + ATP = O-phospho-L-tyrosyl-[protein] + ADP + H(+)</text>
        <dbReference type="Rhea" id="RHEA:10596"/>
        <dbReference type="Rhea" id="RHEA-COMP:10136"/>
        <dbReference type="Rhea" id="RHEA-COMP:20101"/>
        <dbReference type="ChEBI" id="CHEBI:15378"/>
        <dbReference type="ChEBI" id="CHEBI:30616"/>
        <dbReference type="ChEBI" id="CHEBI:46858"/>
        <dbReference type="ChEBI" id="CHEBI:61978"/>
        <dbReference type="ChEBI" id="CHEBI:456216"/>
        <dbReference type="EC" id="2.7.10.2"/>
    </reaction>
</comment>
<reference evidence="12 13" key="1">
    <citation type="submission" date="2020-06" db="EMBL/GenBank/DDBJ databases">
        <title>Altererythrobacter lutimaris sp. nov., a marine bacterium isolated from a tidal flat.</title>
        <authorList>
            <person name="Kim D."/>
            <person name="Yoo Y."/>
            <person name="Kim J.-J."/>
        </authorList>
    </citation>
    <scope>NUCLEOTIDE SEQUENCE [LARGE SCALE GENOMIC DNA]</scope>
    <source>
        <strain evidence="12 13">JGD-16</strain>
    </source>
</reference>
<dbReference type="RefSeq" id="WP_176271721.1">
    <property type="nucleotide sequence ID" value="NZ_JABWTA010000001.1"/>
</dbReference>
<sequence>MNAQNMQDAAIEAPIEQSRGLPLLPDPMQVWQIFRRNLKLFLAVAGAVLALVSLAYFLQEKRYTANSALLIAPSDSVIRTPDLNQPNTASTDDKAIDTQMRLMQSPEIAQRAARAYAVDTLSPDGDAWSEDEIESLAARISRTYTVIREGDTRVLNVQTNSTDPSFAATVANLVAQSFIQWQLEGKQAEASGANAFLRERLAELESDAIRTQAAVDNFKVERGLLSAQGATIAEQEVSTINQQLAMARADLAEKQGRLSAARAQLARGGGGADVGAALGSGTIGTLRAQEADSSARLAVLTEKYGELHPERRQVERQLADIRSQIQQEINRVLSSLEAEVVTARSRVGSLSGSRGAATGALAANGRAQAGLNELQQKADAARTIYENFLARSKETAALEFAQLPDIKLAERATVPRSPSSPNTLLFILMGLVGSLAASVGAIGVAEYVRTGIATKRDVQAKLGVRYAGAVPTLESTIDGPAVESPQDYVVNHPQSLFTEAFRSIRAFLLLSAKSEPRAIAVVSALPQEGKSTTAVCLGRVSAMEGLPTILVDTDLRRCGTSQLIGIPEDKPDLYDYFAEEATLDEVIVIDKESGMHVLGVKAPQSSPVNPLIERNIERMLTDLKARYEVIIIDTAPILGVAESRLLARMSDRVLALCEWRKTSANAIQAVIEILRNTNATVSGVALTQVDIRKYASTGDGDVYGYTKKFRGYYVD</sequence>
<evidence type="ECO:0000256" key="6">
    <source>
        <dbReference type="ARBA" id="ARBA00022840"/>
    </source>
</evidence>